<dbReference type="Proteomes" id="UP000738431">
    <property type="component" value="Chromosome"/>
</dbReference>
<gene>
    <name evidence="1" type="ORF">K1X11_012180</name>
</gene>
<sequence length="418" mass="46662">MASSEIPNLGDEIEDAVATLCRNSFFPDFVVQGPKYRKAGGLEKEAADILVVFKGTALAIQVKTRIMPPTTAEEWPGVEEQRFLKVIEKGLGQFRALVEAINSPEGGRWESSRGTPLDLREGLPPRLFLILVYALKLPDGSEPEFKVRCSKSCSADGPIPIHIFSLTEFGTLLRMADTFPDFVDYLQLRGDLQEQKLISKTADPIDVWALFAFGADRVRTALQGNTLIETDRLHSECLSEVEKLEEVEKPSYLVDWLINELFAGSGRTLPVSDNIRSNATEEPGSLAAYQRVVPFLSQLNRRQRARLAEEFFIRIGRSQDGRDSFGSVKFKEHEEAYLFLCSMEPKKEWHVSLANLGLGLAHIINVPRVVCIATGPQGPLEDGCAAMIIERTDSKPSDKIIAEARRWFGPPKEESNER</sequence>
<evidence type="ECO:0008006" key="3">
    <source>
        <dbReference type="Google" id="ProtNLM"/>
    </source>
</evidence>
<evidence type="ECO:0000313" key="1">
    <source>
        <dbReference type="EMBL" id="WRQ85561.1"/>
    </source>
</evidence>
<reference evidence="1 2" key="1">
    <citation type="submission" date="2021-08" db="EMBL/GenBank/DDBJ databases">
        <authorList>
            <person name="Zhang D."/>
            <person name="Zhang A."/>
            <person name="Wang L."/>
        </authorList>
    </citation>
    <scope>NUCLEOTIDE SEQUENCE [LARGE SCALE GENOMIC DNA]</scope>
    <source>
        <strain evidence="1 2">WL0086</strain>
    </source>
</reference>
<proteinExistence type="predicted"/>
<dbReference type="RefSeq" id="WP_221032896.1">
    <property type="nucleotide sequence ID" value="NZ_CP139781.1"/>
</dbReference>
<keyword evidence="2" id="KW-1185">Reference proteome</keyword>
<protein>
    <recommendedName>
        <fullName evidence="3">DUF4365 domain-containing protein</fullName>
    </recommendedName>
</protein>
<name>A0ABZ1C2C0_9BACT</name>
<reference evidence="1 2" key="2">
    <citation type="submission" date="2023-12" db="EMBL/GenBank/DDBJ databases">
        <title>Description of an unclassified Opitutus bacterium of Verrucomicrobiota.</title>
        <authorList>
            <person name="Zhang D.-F."/>
        </authorList>
    </citation>
    <scope>NUCLEOTIDE SEQUENCE [LARGE SCALE GENOMIC DNA]</scope>
    <source>
        <strain evidence="1 2">WL0086</strain>
    </source>
</reference>
<dbReference type="EMBL" id="CP139781">
    <property type="protein sequence ID" value="WRQ85561.1"/>
    <property type="molecule type" value="Genomic_DNA"/>
</dbReference>
<accession>A0ABZ1C2C0</accession>
<evidence type="ECO:0000313" key="2">
    <source>
        <dbReference type="Proteomes" id="UP000738431"/>
    </source>
</evidence>
<organism evidence="1 2">
    <name type="scientific">Actomonas aquatica</name>
    <dbReference type="NCBI Taxonomy" id="2866162"/>
    <lineage>
        <taxon>Bacteria</taxon>
        <taxon>Pseudomonadati</taxon>
        <taxon>Verrucomicrobiota</taxon>
        <taxon>Opitutia</taxon>
        <taxon>Opitutales</taxon>
        <taxon>Opitutaceae</taxon>
        <taxon>Actomonas</taxon>
    </lineage>
</organism>